<dbReference type="SUPFAM" id="SSF55874">
    <property type="entry name" value="ATPase domain of HSP90 chaperone/DNA topoisomerase II/histidine kinase"/>
    <property type="match status" value="1"/>
</dbReference>
<comment type="catalytic activity">
    <reaction evidence="1">
        <text>ATP + protein L-histidine = ADP + protein N-phospho-L-histidine.</text>
        <dbReference type="EC" id="2.7.13.3"/>
    </reaction>
</comment>
<dbReference type="PANTHER" id="PTHR43711:SF1">
    <property type="entry name" value="HISTIDINE KINASE 1"/>
    <property type="match status" value="1"/>
</dbReference>
<dbReference type="CDD" id="cd00075">
    <property type="entry name" value="HATPase"/>
    <property type="match status" value="1"/>
</dbReference>
<evidence type="ECO:0000313" key="7">
    <source>
        <dbReference type="EMBL" id="QHQ63588.1"/>
    </source>
</evidence>
<dbReference type="GO" id="GO:0004673">
    <property type="term" value="F:protein histidine kinase activity"/>
    <property type="evidence" value="ECO:0007669"/>
    <property type="project" value="UniProtKB-EC"/>
</dbReference>
<evidence type="ECO:0000259" key="6">
    <source>
        <dbReference type="Pfam" id="PF02518"/>
    </source>
</evidence>
<dbReference type="KEGG" id="anr:Ana3638_01720"/>
<proteinExistence type="predicted"/>
<dbReference type="InterPro" id="IPR036890">
    <property type="entry name" value="HATPase_C_sf"/>
</dbReference>
<dbReference type="InterPro" id="IPR004358">
    <property type="entry name" value="Sig_transdc_His_kin-like_C"/>
</dbReference>
<dbReference type="InterPro" id="IPR003594">
    <property type="entry name" value="HATPase_dom"/>
</dbReference>
<feature type="domain" description="Histidine kinase/HSP90-like ATPase" evidence="6">
    <location>
        <begin position="10"/>
        <end position="51"/>
    </location>
</feature>
<accession>A0A6P1TVR4</accession>
<dbReference type="GO" id="GO:0000160">
    <property type="term" value="P:phosphorelay signal transduction system"/>
    <property type="evidence" value="ECO:0007669"/>
    <property type="project" value="UniProtKB-KW"/>
</dbReference>
<dbReference type="Gene3D" id="3.30.565.10">
    <property type="entry name" value="Histidine kinase-like ATPase, C-terminal domain"/>
    <property type="match status" value="1"/>
</dbReference>
<protein>
    <recommendedName>
        <fullName evidence="2">histidine kinase</fullName>
        <ecNumber evidence="2">2.7.13.3</ecNumber>
    </recommendedName>
</protein>
<organism evidence="7 8">
    <name type="scientific">Anaerocolumna sedimenticola</name>
    <dbReference type="NCBI Taxonomy" id="2696063"/>
    <lineage>
        <taxon>Bacteria</taxon>
        <taxon>Bacillati</taxon>
        <taxon>Bacillota</taxon>
        <taxon>Clostridia</taxon>
        <taxon>Lachnospirales</taxon>
        <taxon>Lachnospiraceae</taxon>
        <taxon>Anaerocolumna</taxon>
    </lineage>
</organism>
<evidence type="ECO:0000256" key="2">
    <source>
        <dbReference type="ARBA" id="ARBA00012438"/>
    </source>
</evidence>
<keyword evidence="4" id="KW-0418">Kinase</keyword>
<dbReference type="EC" id="2.7.13.3" evidence="2"/>
<dbReference type="InterPro" id="IPR050736">
    <property type="entry name" value="Sensor_HK_Regulatory"/>
</dbReference>
<dbReference type="PRINTS" id="PR00344">
    <property type="entry name" value="BCTRLSENSOR"/>
</dbReference>
<evidence type="ECO:0000256" key="4">
    <source>
        <dbReference type="ARBA" id="ARBA00022777"/>
    </source>
</evidence>
<keyword evidence="3" id="KW-0808">Transferase</keyword>
<gene>
    <name evidence="7" type="ORF">Ana3638_01720</name>
</gene>
<dbReference type="EMBL" id="CP048000">
    <property type="protein sequence ID" value="QHQ63588.1"/>
    <property type="molecule type" value="Genomic_DNA"/>
</dbReference>
<evidence type="ECO:0000256" key="5">
    <source>
        <dbReference type="ARBA" id="ARBA00023012"/>
    </source>
</evidence>
<reference evidence="7 8" key="1">
    <citation type="submission" date="2020-01" db="EMBL/GenBank/DDBJ databases">
        <title>Genome analysis of Anaerocolumna sp. CBA3638.</title>
        <authorList>
            <person name="Kim J."/>
            <person name="Roh S.W."/>
        </authorList>
    </citation>
    <scope>NUCLEOTIDE SEQUENCE [LARGE SCALE GENOMIC DNA]</scope>
    <source>
        <strain evidence="7 8">CBA3638</strain>
    </source>
</reference>
<evidence type="ECO:0000256" key="3">
    <source>
        <dbReference type="ARBA" id="ARBA00022679"/>
    </source>
</evidence>
<keyword evidence="5" id="KW-0902">Two-component regulatory system</keyword>
<dbReference type="Pfam" id="PF02518">
    <property type="entry name" value="HATPase_c"/>
    <property type="match status" value="1"/>
</dbReference>
<keyword evidence="8" id="KW-1185">Reference proteome</keyword>
<evidence type="ECO:0000313" key="8">
    <source>
        <dbReference type="Proteomes" id="UP000464314"/>
    </source>
</evidence>
<evidence type="ECO:0000256" key="1">
    <source>
        <dbReference type="ARBA" id="ARBA00000085"/>
    </source>
</evidence>
<sequence>MRQILQIKIKTNEQGSGLGLAIARQIATKHGGNIEVSSTLGIGTEFVFTFQCLEEYVEELNI</sequence>
<dbReference type="Proteomes" id="UP000464314">
    <property type="component" value="Chromosome"/>
</dbReference>
<dbReference type="AlphaFoldDB" id="A0A6P1TVR4"/>
<dbReference type="PANTHER" id="PTHR43711">
    <property type="entry name" value="TWO-COMPONENT HISTIDINE KINASE"/>
    <property type="match status" value="1"/>
</dbReference>
<name>A0A6P1TVR4_9FIRM</name>